<protein>
    <submittedName>
        <fullName evidence="3">Tetratricopeptide repeat protein</fullName>
    </submittedName>
</protein>
<accession>A0ABT8DIA5</accession>
<proteinExistence type="predicted"/>
<dbReference type="InterPro" id="IPR016032">
    <property type="entry name" value="Sig_transdc_resp-reg_C-effctor"/>
</dbReference>
<evidence type="ECO:0000313" key="3">
    <source>
        <dbReference type="EMBL" id="MDN3725132.1"/>
    </source>
</evidence>
<dbReference type="Proteomes" id="UP001244787">
    <property type="component" value="Unassembled WGS sequence"/>
</dbReference>
<dbReference type="EMBL" id="JAUGQQ010000009">
    <property type="protein sequence ID" value="MDN3725132.1"/>
    <property type="molecule type" value="Genomic_DNA"/>
</dbReference>
<comment type="caution">
    <text evidence="3">The sequence shown here is derived from an EMBL/GenBank/DDBJ whole genome shotgun (WGS) entry which is preliminary data.</text>
</comment>
<dbReference type="SUPFAM" id="SSF46894">
    <property type="entry name" value="C-terminal effector domain of the bipartite response regulators"/>
    <property type="match status" value="1"/>
</dbReference>
<keyword evidence="2" id="KW-0812">Transmembrane</keyword>
<evidence type="ECO:0000256" key="2">
    <source>
        <dbReference type="SAM" id="Phobius"/>
    </source>
</evidence>
<feature type="transmembrane region" description="Helical" evidence="2">
    <location>
        <begin position="328"/>
        <end position="347"/>
    </location>
</feature>
<dbReference type="RefSeq" id="WP_290255222.1">
    <property type="nucleotide sequence ID" value="NZ_JAUGQQ010000009.1"/>
</dbReference>
<organism evidence="3 4">
    <name type="scientific">Aequorivita aurantiaca</name>
    <dbReference type="NCBI Taxonomy" id="3053356"/>
    <lineage>
        <taxon>Bacteria</taxon>
        <taxon>Pseudomonadati</taxon>
        <taxon>Bacteroidota</taxon>
        <taxon>Flavobacteriia</taxon>
        <taxon>Flavobacteriales</taxon>
        <taxon>Flavobacteriaceae</taxon>
        <taxon>Aequorivita</taxon>
    </lineage>
</organism>
<keyword evidence="2" id="KW-1133">Transmembrane helix</keyword>
<feature type="repeat" description="TPR" evidence="1">
    <location>
        <begin position="102"/>
        <end position="135"/>
    </location>
</feature>
<dbReference type="PROSITE" id="PS50005">
    <property type="entry name" value="TPR"/>
    <property type="match status" value="1"/>
</dbReference>
<name>A0ABT8DIA5_9FLAO</name>
<dbReference type="Pfam" id="PF13424">
    <property type="entry name" value="TPR_12"/>
    <property type="match status" value="1"/>
</dbReference>
<dbReference type="InterPro" id="IPR011990">
    <property type="entry name" value="TPR-like_helical_dom_sf"/>
</dbReference>
<dbReference type="Gene3D" id="1.25.40.10">
    <property type="entry name" value="Tetratricopeptide repeat domain"/>
    <property type="match status" value="1"/>
</dbReference>
<dbReference type="InterPro" id="IPR019734">
    <property type="entry name" value="TPR_rpt"/>
</dbReference>
<sequence>MKSLFIFLFLILNTQEESRTECNLLIQEAIEAMHQSEHSKSLEILTKVQKISQEKGWYKELFLTINNIGANYYKLSDYGEALENYLLAYDIAISHLNSNEEMIVLNNIGILFYQENKLEEAQKYFSKAYKLADQKTDRFKTGLYAINLGLALNKIGMIEEAREYLLKAQSLLQNNPNVLLQGRYALAENYYLSHEYNIAKDELIRLIPKLNSLEFLEQKTSGLLLLSKMSLSEGNLKDAEEFAVLAQSGFNSLDTQISIYQQLSSLNYRRKNYQTANEYKDSVIFLKDSLYYLKSSSQFEANRVKFAIRNYEIEMIEKTKNYEAERKMLFISFSIIVFIILIIVWIWRNANIRDKQKKIIAERNQKIKMLELESDLEAKNRKLTVKALNMSNRNEVLQEIIQNIKEQVDLSDKPEVKKYVSILNKQIKKDKDQDDFLIHFEETNNGFLSSLREKHPNLNINDVRFLSYLYMNLSIKEISSLLNITPDACRKRKERIAKKIGLQETAELFPYLSHI</sequence>
<dbReference type="SMART" id="SM00028">
    <property type="entry name" value="TPR"/>
    <property type="match status" value="4"/>
</dbReference>
<keyword evidence="4" id="KW-1185">Reference proteome</keyword>
<keyword evidence="1" id="KW-0802">TPR repeat</keyword>
<gene>
    <name evidence="3" type="ORF">QRD02_12120</name>
</gene>
<reference evidence="3 4" key="1">
    <citation type="submission" date="2023-06" db="EMBL/GenBank/DDBJ databases">
        <authorList>
            <person name="Ye Y.-Q."/>
            <person name="Du Z.-J."/>
        </authorList>
    </citation>
    <scope>NUCLEOTIDE SEQUENCE [LARGE SCALE GENOMIC DNA]</scope>
    <source>
        <strain evidence="3 4">SDUM287046</strain>
    </source>
</reference>
<dbReference type="SUPFAM" id="SSF48452">
    <property type="entry name" value="TPR-like"/>
    <property type="match status" value="1"/>
</dbReference>
<evidence type="ECO:0000256" key="1">
    <source>
        <dbReference type="PROSITE-ProRule" id="PRU00339"/>
    </source>
</evidence>
<evidence type="ECO:0000313" key="4">
    <source>
        <dbReference type="Proteomes" id="UP001244787"/>
    </source>
</evidence>
<keyword evidence="2" id="KW-0472">Membrane</keyword>